<organism evidence="2 3">
    <name type="scientific">Rugamonas aquatica</name>
    <dbReference type="NCBI Taxonomy" id="2743357"/>
    <lineage>
        <taxon>Bacteria</taxon>
        <taxon>Pseudomonadati</taxon>
        <taxon>Pseudomonadota</taxon>
        <taxon>Betaproteobacteria</taxon>
        <taxon>Burkholderiales</taxon>
        <taxon>Oxalobacteraceae</taxon>
        <taxon>Telluria group</taxon>
        <taxon>Rugamonas</taxon>
    </lineage>
</organism>
<reference evidence="2 3" key="1">
    <citation type="submission" date="2019-10" db="EMBL/GenBank/DDBJ databases">
        <title>Two novel species isolated from a subtropical stream in China.</title>
        <authorList>
            <person name="Lu H."/>
        </authorList>
    </citation>
    <scope>NUCLEOTIDE SEQUENCE [LARGE SCALE GENOMIC DNA]</scope>
    <source>
        <strain evidence="2 3">FT29W</strain>
    </source>
</reference>
<evidence type="ECO:0000313" key="2">
    <source>
        <dbReference type="EMBL" id="MQA40915.1"/>
    </source>
</evidence>
<gene>
    <name evidence="2" type="ORF">GEV02_22510</name>
</gene>
<dbReference type="EMBL" id="WHUG01000010">
    <property type="protein sequence ID" value="MQA40915.1"/>
    <property type="molecule type" value="Genomic_DNA"/>
</dbReference>
<feature type="transmembrane region" description="Helical" evidence="1">
    <location>
        <begin position="77"/>
        <end position="97"/>
    </location>
</feature>
<name>A0A6A7N765_9BURK</name>
<dbReference type="Proteomes" id="UP000440498">
    <property type="component" value="Unassembled WGS sequence"/>
</dbReference>
<comment type="caution">
    <text evidence="2">The sequence shown here is derived from an EMBL/GenBank/DDBJ whole genome shotgun (WGS) entry which is preliminary data.</text>
</comment>
<keyword evidence="1" id="KW-1133">Transmembrane helix</keyword>
<keyword evidence="3" id="KW-1185">Reference proteome</keyword>
<keyword evidence="1" id="KW-0472">Membrane</keyword>
<evidence type="ECO:0000256" key="1">
    <source>
        <dbReference type="SAM" id="Phobius"/>
    </source>
</evidence>
<dbReference type="RefSeq" id="WP_152840194.1">
    <property type="nucleotide sequence ID" value="NZ_WHUG01000010.1"/>
</dbReference>
<dbReference type="AlphaFoldDB" id="A0A6A7N765"/>
<feature type="transmembrane region" description="Helical" evidence="1">
    <location>
        <begin position="12"/>
        <end position="30"/>
    </location>
</feature>
<protein>
    <submittedName>
        <fullName evidence="2">Uncharacterized protein</fullName>
    </submittedName>
</protein>
<proteinExistence type="predicted"/>
<keyword evidence="1" id="KW-0812">Transmembrane</keyword>
<evidence type="ECO:0000313" key="3">
    <source>
        <dbReference type="Proteomes" id="UP000440498"/>
    </source>
</evidence>
<sequence length="109" mass="11275">MRGYTASFPRGSAGAGLLLLRLALAAQLLWQGAGAAAAWWQTLLVALLSLMLCAGLLTPVAAALCACYHLMSFDHNGLTGAATAIALVLMGPGAYAADARLFGRRKILM</sequence>
<accession>A0A6A7N765</accession>
<feature type="transmembrane region" description="Helical" evidence="1">
    <location>
        <begin position="42"/>
        <end position="71"/>
    </location>
</feature>